<dbReference type="PANTHER" id="PTHR46889:SF4">
    <property type="entry name" value="TRANSPOSASE INSO FOR INSERTION SEQUENCE ELEMENT IS911B-RELATED"/>
    <property type="match status" value="1"/>
</dbReference>
<gene>
    <name evidence="3" type="ORF">DXA79_08735</name>
</gene>
<comment type="caution">
    <text evidence="3">The sequence shown here is derived from an EMBL/GenBank/DDBJ whole genome shotgun (WGS) entry which is preliminary data.</text>
</comment>
<dbReference type="InterPro" id="IPR036397">
    <property type="entry name" value="RNaseH_sf"/>
</dbReference>
<proteinExistence type="predicted"/>
<dbReference type="InterPro" id="IPR001584">
    <property type="entry name" value="Integrase_cat-core"/>
</dbReference>
<dbReference type="SUPFAM" id="SSF53098">
    <property type="entry name" value="Ribonuclease H-like"/>
    <property type="match status" value="1"/>
</dbReference>
<accession>A0A3E5HJW3</accession>
<organism evidence="3 4">
    <name type="scientific">Bifidobacterium pseudocatenulatum</name>
    <dbReference type="NCBI Taxonomy" id="28026"/>
    <lineage>
        <taxon>Bacteria</taxon>
        <taxon>Bacillati</taxon>
        <taxon>Actinomycetota</taxon>
        <taxon>Actinomycetes</taxon>
        <taxon>Bifidobacteriales</taxon>
        <taxon>Bifidobacteriaceae</taxon>
        <taxon>Bifidobacterium</taxon>
    </lineage>
</organism>
<dbReference type="AlphaFoldDB" id="A0A3E5HJW3"/>
<feature type="region of interest" description="Disordered" evidence="1">
    <location>
        <begin position="87"/>
        <end position="118"/>
    </location>
</feature>
<dbReference type="InterPro" id="IPR050900">
    <property type="entry name" value="Transposase_IS3/IS150/IS904"/>
</dbReference>
<dbReference type="EMBL" id="QSWD01000006">
    <property type="protein sequence ID" value="RGP01751.1"/>
    <property type="molecule type" value="Genomic_DNA"/>
</dbReference>
<feature type="domain" description="Integrase catalytic" evidence="2">
    <location>
        <begin position="115"/>
        <end position="279"/>
    </location>
</feature>
<dbReference type="PANTHER" id="PTHR46889">
    <property type="entry name" value="TRANSPOSASE INSF FOR INSERTION SEQUENCE IS3B-RELATED"/>
    <property type="match status" value="1"/>
</dbReference>
<evidence type="ECO:0000256" key="1">
    <source>
        <dbReference type="SAM" id="MobiDB-lite"/>
    </source>
</evidence>
<dbReference type="InterPro" id="IPR048020">
    <property type="entry name" value="Transpos_IS3"/>
</dbReference>
<dbReference type="NCBIfam" id="NF033516">
    <property type="entry name" value="transpos_IS3"/>
    <property type="match status" value="1"/>
</dbReference>
<dbReference type="GO" id="GO:0003676">
    <property type="term" value="F:nucleic acid binding"/>
    <property type="evidence" value="ECO:0007669"/>
    <property type="project" value="InterPro"/>
</dbReference>
<dbReference type="InterPro" id="IPR012337">
    <property type="entry name" value="RNaseH-like_sf"/>
</dbReference>
<dbReference type="GO" id="GO:0015074">
    <property type="term" value="P:DNA integration"/>
    <property type="evidence" value="ECO:0007669"/>
    <property type="project" value="InterPro"/>
</dbReference>
<protein>
    <submittedName>
        <fullName evidence="3">IS3 family transposase</fullName>
    </submittedName>
</protein>
<reference evidence="3 4" key="1">
    <citation type="submission" date="2018-08" db="EMBL/GenBank/DDBJ databases">
        <title>A genome reference for cultivated species of the human gut microbiota.</title>
        <authorList>
            <person name="Zou Y."/>
            <person name="Xue W."/>
            <person name="Luo G."/>
        </authorList>
    </citation>
    <scope>NUCLEOTIDE SEQUENCE [LARGE SCALE GENOMIC DNA]</scope>
    <source>
        <strain evidence="3 4">OF05-12</strain>
    </source>
</reference>
<evidence type="ECO:0000313" key="3">
    <source>
        <dbReference type="EMBL" id="RGP01751.1"/>
    </source>
</evidence>
<evidence type="ECO:0000259" key="2">
    <source>
        <dbReference type="PROSITE" id="PS50994"/>
    </source>
</evidence>
<dbReference type="Proteomes" id="UP000261031">
    <property type="component" value="Unassembled WGS sequence"/>
</dbReference>
<dbReference type="Pfam" id="PF00665">
    <property type="entry name" value="rve"/>
    <property type="match status" value="1"/>
</dbReference>
<dbReference type="PROSITE" id="PS50994">
    <property type="entry name" value="INTEGRASE"/>
    <property type="match status" value="1"/>
</dbReference>
<dbReference type="Gene3D" id="3.30.420.10">
    <property type="entry name" value="Ribonuclease H-like superfamily/Ribonuclease H"/>
    <property type="match status" value="1"/>
</dbReference>
<evidence type="ECO:0000313" key="4">
    <source>
        <dbReference type="Proteomes" id="UP000261031"/>
    </source>
</evidence>
<sequence length="361" mass="39479">MYSSSMPMNPSIETPAKLRLPAIAPGGHHCHHAKAGKDKHARLGAEAADAFAASKSRYGYRGIKAALRTGVPEKVTGRIMAEDGPVAHVPRRRGHGSHEGGTNPAPGTPITRDFTAERPNEKRLTDITEIKAADGKVYLSPVIDCHDGKIVAYTAGYGPNVQPADTMPEKATATLPEGARPRVRSDRGRHHRRPGWLELMERFGLTRSTGAKGRSPDNSAAEGFFGGMRVGSVRPGRWEEHTRGEVLALIDGYTHWCNHDHIKQSLGWVSPVEPAEPWIGYVINSKKNVRTLLPSYGRFLPMAHHIQRCMKRFARVSSTSARAVAARPARSCENYGVDATLMPMTRKSPIFMMLSVNAFSA</sequence>
<name>A0A3E5HJW3_BIFPS</name>